<reference evidence="1 2" key="1">
    <citation type="submission" date="2019-02" db="EMBL/GenBank/DDBJ databases">
        <title>Deep-cultivation of Planctomycetes and their phenomic and genomic characterization uncovers novel biology.</title>
        <authorList>
            <person name="Wiegand S."/>
            <person name="Jogler M."/>
            <person name="Boedeker C."/>
            <person name="Pinto D."/>
            <person name="Vollmers J."/>
            <person name="Rivas-Marin E."/>
            <person name="Kohn T."/>
            <person name="Peeters S.H."/>
            <person name="Heuer A."/>
            <person name="Rast P."/>
            <person name="Oberbeckmann S."/>
            <person name="Bunk B."/>
            <person name="Jeske O."/>
            <person name="Meyerdierks A."/>
            <person name="Storesund J.E."/>
            <person name="Kallscheuer N."/>
            <person name="Luecker S."/>
            <person name="Lage O.M."/>
            <person name="Pohl T."/>
            <person name="Merkel B.J."/>
            <person name="Hornburger P."/>
            <person name="Mueller R.-W."/>
            <person name="Bruemmer F."/>
            <person name="Labrenz M."/>
            <person name="Spormann A.M."/>
            <person name="Op den Camp H."/>
            <person name="Overmann J."/>
            <person name="Amann R."/>
            <person name="Jetten M.S.M."/>
            <person name="Mascher T."/>
            <person name="Medema M.H."/>
            <person name="Devos D.P."/>
            <person name="Kaster A.-K."/>
            <person name="Ovreas L."/>
            <person name="Rohde M."/>
            <person name="Galperin M.Y."/>
            <person name="Jogler C."/>
        </authorList>
    </citation>
    <scope>NUCLEOTIDE SEQUENCE [LARGE SCALE GENOMIC DNA]</scope>
    <source>
        <strain evidence="1 2">Pla110</strain>
    </source>
</reference>
<organism evidence="1 2">
    <name type="scientific">Polystyrenella longa</name>
    <dbReference type="NCBI Taxonomy" id="2528007"/>
    <lineage>
        <taxon>Bacteria</taxon>
        <taxon>Pseudomonadati</taxon>
        <taxon>Planctomycetota</taxon>
        <taxon>Planctomycetia</taxon>
        <taxon>Planctomycetales</taxon>
        <taxon>Planctomycetaceae</taxon>
        <taxon>Polystyrenella</taxon>
    </lineage>
</organism>
<dbReference type="EMBL" id="CP036281">
    <property type="protein sequence ID" value="QDU80466.1"/>
    <property type="molecule type" value="Genomic_DNA"/>
</dbReference>
<evidence type="ECO:0000313" key="1">
    <source>
        <dbReference type="EMBL" id="QDU80466.1"/>
    </source>
</evidence>
<proteinExistence type="predicted"/>
<dbReference type="KEGG" id="plon:Pla110_21960"/>
<dbReference type="AlphaFoldDB" id="A0A518CML1"/>
<sequence>MSNFPALSLIPTGTPEHPRFVISKLPRLYWTGDDWSPELKTALLFSDQQVAGKAAFELLSKSSESSKKFRFVAPIEVEVRADDVLDLIDLQVWLINASRLYVDYKKAGLPNATALLSIDWTELKEVEE</sequence>
<gene>
    <name evidence="1" type="ORF">Pla110_21960</name>
</gene>
<protein>
    <submittedName>
        <fullName evidence="1">Uncharacterized protein</fullName>
    </submittedName>
</protein>
<accession>A0A518CML1</accession>
<name>A0A518CML1_9PLAN</name>
<evidence type="ECO:0000313" key="2">
    <source>
        <dbReference type="Proteomes" id="UP000317178"/>
    </source>
</evidence>
<dbReference type="Proteomes" id="UP000317178">
    <property type="component" value="Chromosome"/>
</dbReference>
<keyword evidence="2" id="KW-1185">Reference proteome</keyword>
<dbReference type="RefSeq" id="WP_144995743.1">
    <property type="nucleotide sequence ID" value="NZ_CP036281.1"/>
</dbReference>